<dbReference type="AlphaFoldDB" id="A0A9D4UD35"/>
<accession>A0A9D4UD35</accession>
<gene>
    <name evidence="1" type="ORF">GOP47_0019734</name>
</gene>
<name>A0A9D4UD35_ADICA</name>
<comment type="caution">
    <text evidence="1">The sequence shown here is derived from an EMBL/GenBank/DDBJ whole genome shotgun (WGS) entry which is preliminary data.</text>
</comment>
<proteinExistence type="predicted"/>
<evidence type="ECO:0000313" key="1">
    <source>
        <dbReference type="EMBL" id="KAI5065039.1"/>
    </source>
</evidence>
<dbReference type="EMBL" id="JABFUD020000019">
    <property type="protein sequence ID" value="KAI5065039.1"/>
    <property type="molecule type" value="Genomic_DNA"/>
</dbReference>
<keyword evidence="2" id="KW-1185">Reference proteome</keyword>
<evidence type="ECO:0000313" key="2">
    <source>
        <dbReference type="Proteomes" id="UP000886520"/>
    </source>
</evidence>
<protein>
    <submittedName>
        <fullName evidence="1">Uncharacterized protein</fullName>
    </submittedName>
</protein>
<organism evidence="1 2">
    <name type="scientific">Adiantum capillus-veneris</name>
    <name type="common">Maidenhair fern</name>
    <dbReference type="NCBI Taxonomy" id="13818"/>
    <lineage>
        <taxon>Eukaryota</taxon>
        <taxon>Viridiplantae</taxon>
        <taxon>Streptophyta</taxon>
        <taxon>Embryophyta</taxon>
        <taxon>Tracheophyta</taxon>
        <taxon>Polypodiopsida</taxon>
        <taxon>Polypodiidae</taxon>
        <taxon>Polypodiales</taxon>
        <taxon>Pteridineae</taxon>
        <taxon>Pteridaceae</taxon>
        <taxon>Vittarioideae</taxon>
        <taxon>Adiantum</taxon>
    </lineage>
</organism>
<dbReference type="Proteomes" id="UP000886520">
    <property type="component" value="Chromosome 19"/>
</dbReference>
<sequence length="90" mass="9966">MNSLQGHGDISHTASSLIFVLFVFGKWLNLDYDYLVVLTGNDLAEALKSVSSIGIDLQRLFVATPNDIEDLYLTGWGLSTNIKFFVVHCS</sequence>
<reference evidence="1" key="1">
    <citation type="submission" date="2021-01" db="EMBL/GenBank/DDBJ databases">
        <title>Adiantum capillus-veneris genome.</title>
        <authorList>
            <person name="Fang Y."/>
            <person name="Liao Q."/>
        </authorList>
    </citation>
    <scope>NUCLEOTIDE SEQUENCE</scope>
    <source>
        <strain evidence="1">H3</strain>
        <tissue evidence="1">Leaf</tissue>
    </source>
</reference>